<comment type="caution">
    <text evidence="2">The sequence shown here is derived from an EMBL/GenBank/DDBJ whole genome shotgun (WGS) entry which is preliminary data.</text>
</comment>
<protein>
    <recommendedName>
        <fullName evidence="1">IraD/Gp25-like domain-containing protein</fullName>
    </recommendedName>
</protein>
<evidence type="ECO:0000313" key="2">
    <source>
        <dbReference type="EMBL" id="TXH82929.1"/>
    </source>
</evidence>
<organism evidence="2 3">
    <name type="scientific">Thauera aminoaromatica</name>
    <dbReference type="NCBI Taxonomy" id="164330"/>
    <lineage>
        <taxon>Bacteria</taxon>
        <taxon>Pseudomonadati</taxon>
        <taxon>Pseudomonadota</taxon>
        <taxon>Betaproteobacteria</taxon>
        <taxon>Rhodocyclales</taxon>
        <taxon>Zoogloeaceae</taxon>
        <taxon>Thauera</taxon>
    </lineage>
</organism>
<reference evidence="2 3" key="1">
    <citation type="submission" date="2018-09" db="EMBL/GenBank/DDBJ databases">
        <title>Metagenome Assembled Genomes from an Advanced Water Purification Facility.</title>
        <authorList>
            <person name="Stamps B.W."/>
            <person name="Spear J.R."/>
        </authorList>
    </citation>
    <scope>NUCLEOTIDE SEQUENCE [LARGE SCALE GENOMIC DNA]</scope>
    <source>
        <strain evidence="2">Bin_27_1</strain>
    </source>
</reference>
<gene>
    <name evidence="2" type="ORF">E6Q80_14380</name>
</gene>
<accession>A0A5C7SHL6</accession>
<dbReference type="Proteomes" id="UP000321192">
    <property type="component" value="Unassembled WGS sequence"/>
</dbReference>
<evidence type="ECO:0000313" key="3">
    <source>
        <dbReference type="Proteomes" id="UP000321192"/>
    </source>
</evidence>
<feature type="domain" description="IraD/Gp25-like" evidence="1">
    <location>
        <begin position="21"/>
        <end position="106"/>
    </location>
</feature>
<dbReference type="RefSeq" id="WP_276659571.1">
    <property type="nucleotide sequence ID" value="NZ_SSFD01000228.1"/>
</dbReference>
<dbReference type="SUPFAM" id="SSF160719">
    <property type="entry name" value="gpW/gp25-like"/>
    <property type="match status" value="1"/>
</dbReference>
<dbReference type="EMBL" id="SSFD01000228">
    <property type="protein sequence ID" value="TXH82929.1"/>
    <property type="molecule type" value="Genomic_DNA"/>
</dbReference>
<dbReference type="Pfam" id="PF04965">
    <property type="entry name" value="GPW_gp25"/>
    <property type="match status" value="1"/>
</dbReference>
<evidence type="ECO:0000259" key="1">
    <source>
        <dbReference type="Pfam" id="PF04965"/>
    </source>
</evidence>
<name>A0A5C7SHL6_THASP</name>
<proteinExistence type="predicted"/>
<dbReference type="Gene3D" id="3.10.450.40">
    <property type="match status" value="1"/>
</dbReference>
<dbReference type="InterPro" id="IPR007048">
    <property type="entry name" value="IraD/Gp25-like"/>
</dbReference>
<dbReference type="AlphaFoldDB" id="A0A5C7SHL6"/>
<sequence length="121" mass="13330">MNLAFPYAFDSRGRTAEVGRERHIRELIEQVLFTAPGERVNLPTFGCGLGRLIFEPLSTELSATSQFLVQAALTEWLGSLIQVGEVQVEVRDAALHVTVSYLLRRSQALRSDSFVLPGGPS</sequence>